<feature type="region of interest" description="Disordered" evidence="2">
    <location>
        <begin position="1"/>
        <end position="57"/>
    </location>
</feature>
<feature type="region of interest" description="Disordered" evidence="2">
    <location>
        <begin position="91"/>
        <end position="211"/>
    </location>
</feature>
<dbReference type="OrthoDB" id="3256495at2759"/>
<dbReference type="HOGENOM" id="CLU_386169_0_0_1"/>
<feature type="compositionally biased region" description="Acidic residues" evidence="2">
    <location>
        <begin position="22"/>
        <end position="34"/>
    </location>
</feature>
<evidence type="ECO:0000313" key="4">
    <source>
        <dbReference type="Proteomes" id="UP000027222"/>
    </source>
</evidence>
<gene>
    <name evidence="3" type="ORF">GALMADRAFT_247459</name>
</gene>
<organism evidence="3 4">
    <name type="scientific">Galerina marginata (strain CBS 339.88)</name>
    <dbReference type="NCBI Taxonomy" id="685588"/>
    <lineage>
        <taxon>Eukaryota</taxon>
        <taxon>Fungi</taxon>
        <taxon>Dikarya</taxon>
        <taxon>Basidiomycota</taxon>
        <taxon>Agaricomycotina</taxon>
        <taxon>Agaricomycetes</taxon>
        <taxon>Agaricomycetidae</taxon>
        <taxon>Agaricales</taxon>
        <taxon>Agaricineae</taxon>
        <taxon>Strophariaceae</taxon>
        <taxon>Galerina</taxon>
    </lineage>
</organism>
<feature type="compositionally biased region" description="Low complexity" evidence="2">
    <location>
        <begin position="171"/>
        <end position="184"/>
    </location>
</feature>
<dbReference type="Proteomes" id="UP000027222">
    <property type="component" value="Unassembled WGS sequence"/>
</dbReference>
<feature type="compositionally biased region" description="Polar residues" evidence="2">
    <location>
        <begin position="124"/>
        <end position="146"/>
    </location>
</feature>
<dbReference type="STRING" id="685588.A0A067SZ25"/>
<feature type="compositionally biased region" description="Acidic residues" evidence="2">
    <location>
        <begin position="1"/>
        <end position="12"/>
    </location>
</feature>
<feature type="region of interest" description="Disordered" evidence="2">
    <location>
        <begin position="508"/>
        <end position="548"/>
    </location>
</feature>
<feature type="coiled-coil region" evidence="1">
    <location>
        <begin position="650"/>
        <end position="710"/>
    </location>
</feature>
<dbReference type="AlphaFoldDB" id="A0A067SZ25"/>
<feature type="region of interest" description="Disordered" evidence="2">
    <location>
        <begin position="780"/>
        <end position="800"/>
    </location>
</feature>
<feature type="compositionally biased region" description="Low complexity" evidence="2">
    <location>
        <begin position="38"/>
        <end position="57"/>
    </location>
</feature>
<feature type="compositionally biased region" description="Polar residues" evidence="2">
    <location>
        <begin position="159"/>
        <end position="170"/>
    </location>
</feature>
<keyword evidence="1" id="KW-0175">Coiled coil</keyword>
<sequence>MAELDSLSDSDWLDIASGRDSDDNDSLSDQDSDRDEISSIPRSRRSSISNDDSLSSDVEAWEGFVSDSGDEALEAATGMYPVPLPSPLGTEPVVIGLDPSATHSVDPATAEEDQRVREALDQSFVGTLNASRSSTVGSGHSPSTHTSIRDLRLSFPDPLTSSRNELNRSYETVSSPTESTVSSSSDDDDVNDPEPSPSIVPPALITDPGLLSTTPEVQHHEVQHLESDEKKAELEIVLYGSSSEVKWKFVQELIQKAAATSGHVPGNSLRENEPIQSLRFIRDSGNILSFFNAVNVHDRTNDGVKYDMDNLDSPDRPSLAVVYLPAAKLPVLAWHDAYLPVLVPSVTDLDDPLTLQAAEEDWDLLAVPSNKVVKLGAAESPVFDPEDLVFVNASRAYDVLRGVGRDIKKSAALKPLTEQVKSVNAVTLFALMSIIMGFAFNTAFRPPTPAPTPTINTPSSSSGHLWGLFGPQPNRSILTPSANTKACGGAAGNAHKDVSLSIFNPGSTSLSVTPPPASKSLSIAGGSGSKDVAEASTTSPATKCKECGSTSSNLVAAEKPGPSTDVVVRSTTTSLSKVSYVMPSMSITASRSDSGSGSTIILGAAERPIPRSTVGTSASATATLSLNLNTVSEVFDATTKALAVAVGTDLAELAEAADELLTHLRQQTDNVIRQSKGKARAFGESIQNLNEEVVSRNNRAKKRAKELKEMGKEFVLGATTELRERTRKARTRARALKKSVVEGGSEARRAAQKAAQSMVEGGSEAWKTYEKAHSEWEGVLSRKGRRQGKKNKENGQGCFKGRRPLRMRRTLQVNDCL</sequence>
<dbReference type="EMBL" id="KL142379">
    <property type="protein sequence ID" value="KDR76200.1"/>
    <property type="molecule type" value="Genomic_DNA"/>
</dbReference>
<accession>A0A067SZ25</accession>
<evidence type="ECO:0000256" key="2">
    <source>
        <dbReference type="SAM" id="MobiDB-lite"/>
    </source>
</evidence>
<keyword evidence="4" id="KW-1185">Reference proteome</keyword>
<evidence type="ECO:0000256" key="1">
    <source>
        <dbReference type="SAM" id="Coils"/>
    </source>
</evidence>
<evidence type="ECO:0000313" key="3">
    <source>
        <dbReference type="EMBL" id="KDR76200.1"/>
    </source>
</evidence>
<reference evidence="4" key="1">
    <citation type="journal article" date="2014" name="Proc. Natl. Acad. Sci. U.S.A.">
        <title>Extensive sampling of basidiomycete genomes demonstrates inadequacy of the white-rot/brown-rot paradigm for wood decay fungi.</title>
        <authorList>
            <person name="Riley R."/>
            <person name="Salamov A.A."/>
            <person name="Brown D.W."/>
            <person name="Nagy L.G."/>
            <person name="Floudas D."/>
            <person name="Held B.W."/>
            <person name="Levasseur A."/>
            <person name="Lombard V."/>
            <person name="Morin E."/>
            <person name="Otillar R."/>
            <person name="Lindquist E.A."/>
            <person name="Sun H."/>
            <person name="LaButti K.M."/>
            <person name="Schmutz J."/>
            <person name="Jabbour D."/>
            <person name="Luo H."/>
            <person name="Baker S.E."/>
            <person name="Pisabarro A.G."/>
            <person name="Walton J.D."/>
            <person name="Blanchette R.A."/>
            <person name="Henrissat B."/>
            <person name="Martin F."/>
            <person name="Cullen D."/>
            <person name="Hibbett D.S."/>
            <person name="Grigoriev I.V."/>
        </authorList>
    </citation>
    <scope>NUCLEOTIDE SEQUENCE [LARGE SCALE GENOMIC DNA]</scope>
    <source>
        <strain evidence="4">CBS 339.88</strain>
    </source>
</reference>
<proteinExistence type="predicted"/>
<protein>
    <submittedName>
        <fullName evidence="3">Uncharacterized protein</fullName>
    </submittedName>
</protein>
<name>A0A067SZ25_GALM3</name>